<accession>A0A815HRI7</accession>
<gene>
    <name evidence="2" type="ORF">ZHD862_LOCUS30894</name>
</gene>
<dbReference type="EMBL" id="CAJNOT010002994">
    <property type="protein sequence ID" value="CAF1357512.1"/>
    <property type="molecule type" value="Genomic_DNA"/>
</dbReference>
<dbReference type="AlphaFoldDB" id="A0A815HRI7"/>
<evidence type="ECO:0000313" key="3">
    <source>
        <dbReference type="Proteomes" id="UP000663864"/>
    </source>
</evidence>
<proteinExistence type="predicted"/>
<name>A0A815HRI7_9BILA</name>
<evidence type="ECO:0000313" key="2">
    <source>
        <dbReference type="EMBL" id="CAF1357512.1"/>
    </source>
</evidence>
<feature type="domain" description="MACPF" evidence="1">
    <location>
        <begin position="33"/>
        <end position="344"/>
    </location>
</feature>
<organism evidence="2 3">
    <name type="scientific">Rotaria sordida</name>
    <dbReference type="NCBI Taxonomy" id="392033"/>
    <lineage>
        <taxon>Eukaryota</taxon>
        <taxon>Metazoa</taxon>
        <taxon>Spiralia</taxon>
        <taxon>Gnathifera</taxon>
        <taxon>Rotifera</taxon>
        <taxon>Eurotatoria</taxon>
        <taxon>Bdelloidea</taxon>
        <taxon>Philodinida</taxon>
        <taxon>Philodinidae</taxon>
        <taxon>Rotaria</taxon>
    </lineage>
</organism>
<reference evidence="2" key="1">
    <citation type="submission" date="2021-02" db="EMBL/GenBank/DDBJ databases">
        <authorList>
            <person name="Nowell W R."/>
        </authorList>
    </citation>
    <scope>NUCLEOTIDE SEQUENCE</scope>
</reference>
<comment type="caution">
    <text evidence="2">The sequence shown here is derived from an EMBL/GenBank/DDBJ whole genome shotgun (WGS) entry which is preliminary data.</text>
</comment>
<dbReference type="PROSITE" id="PS51412">
    <property type="entry name" value="MACPF_2"/>
    <property type="match status" value="1"/>
</dbReference>
<sequence>MKSFNLTEVRQVLCPMVGYQNAHYCPDVNESTSEKSKGRSTPLPPLLLPRGVGMTIDISTGKITLPALELTYTDGTEKLWTDSYSKQSFIVPNEVLLTNVSTDENKPKVSIFKTEVDLVNVWTRNADGGYWTGGEFGLAKTALNVYTDFFTENQATSISQNPFSLYILTMISANSPSSLVLNKYAKAAIDALPQDYDEEIYKSFMDIWGTHIAVSTKIGGMKEQQATLKNCIWSSPYFTGGISIDEIKKYLTEDLLSQTPCDSYYLSRRKLAIDHLVGGNIEIQDIELWKQTIALDPALLKVLKYIPWYDAISDINIKKNLRKAMTTRINASNIARMSEIDQITAQRTSLLERSAQYGVRTNYYGSDKPAYEIGDKITLRDIRQCPDGLSRIDLEKYCNTGKNVTACSLAYANFEWTTTWDVPLCYERNRTTGSFRAVARRIAGEILSESEGKFRNYDINGPWIESGCSWLKIPCKGDGRGITDAFICAGCIPTTDREKKFFSCPCPAYETHERLRPYCK</sequence>
<dbReference type="InterPro" id="IPR020864">
    <property type="entry name" value="MACPF"/>
</dbReference>
<protein>
    <recommendedName>
        <fullName evidence="1">MACPF domain-containing protein</fullName>
    </recommendedName>
</protein>
<evidence type="ECO:0000259" key="1">
    <source>
        <dbReference type="PROSITE" id="PS51412"/>
    </source>
</evidence>
<dbReference type="Pfam" id="PF01823">
    <property type="entry name" value="MACPF"/>
    <property type="match status" value="1"/>
</dbReference>
<dbReference type="Proteomes" id="UP000663864">
    <property type="component" value="Unassembled WGS sequence"/>
</dbReference>